<sequence>MVCLFLLGALALASAALAQRPSYTTICDYYTPKILNKPNSPASQLELMTVIVNTFILGNYSPYQQVNVTVTGITAPAQYHGATVNLLPYFNGGWASTNRGGSEGTVVNLLDDGGAVPLLENKPANGTSSNQYRLLTHIYQYFGTFYGCSYQGNSSAFPSYQGRASQYEVHKFMDLDSYEMGFFIDQVIYALTSLGFEQPDIDTTRSSLDLVFNRRCAPAKAIIPQSAGPQLQACCIARNCLSDTNPNCAAYSNDGLGKLPYCLNPPGSSSGIGGASSTGSATSSAHASGSASASTSNSPSATTTPTSAAGKMLGVSLTTVAVAVLLVCIV</sequence>
<evidence type="ECO:0000313" key="2">
    <source>
        <dbReference type="Proteomes" id="UP001489719"/>
    </source>
</evidence>
<accession>A0ACC3THT5</accession>
<name>A0ACC3THT5_9ASCO</name>
<evidence type="ECO:0000313" key="1">
    <source>
        <dbReference type="EMBL" id="KAK9320286.1"/>
    </source>
</evidence>
<comment type="caution">
    <text evidence="1">The sequence shown here is derived from an EMBL/GenBank/DDBJ whole genome shotgun (WGS) entry which is preliminary data.</text>
</comment>
<keyword evidence="2" id="KW-1185">Reference proteome</keyword>
<organism evidence="1 2">
    <name type="scientific">Lipomyces orientalis</name>
    <dbReference type="NCBI Taxonomy" id="1233043"/>
    <lineage>
        <taxon>Eukaryota</taxon>
        <taxon>Fungi</taxon>
        <taxon>Dikarya</taxon>
        <taxon>Ascomycota</taxon>
        <taxon>Saccharomycotina</taxon>
        <taxon>Lipomycetes</taxon>
        <taxon>Lipomycetales</taxon>
        <taxon>Lipomycetaceae</taxon>
        <taxon>Lipomyces</taxon>
    </lineage>
</organism>
<dbReference type="EMBL" id="MU970136">
    <property type="protein sequence ID" value="KAK9320286.1"/>
    <property type="molecule type" value="Genomic_DNA"/>
</dbReference>
<proteinExistence type="predicted"/>
<reference evidence="2" key="1">
    <citation type="journal article" date="2024" name="Front. Bioeng. Biotechnol.">
        <title>Genome-scale model development and genomic sequencing of the oleaginous clade Lipomyces.</title>
        <authorList>
            <person name="Czajka J.J."/>
            <person name="Han Y."/>
            <person name="Kim J."/>
            <person name="Mondo S.J."/>
            <person name="Hofstad B.A."/>
            <person name="Robles A."/>
            <person name="Haridas S."/>
            <person name="Riley R."/>
            <person name="LaButti K."/>
            <person name="Pangilinan J."/>
            <person name="Andreopoulos W."/>
            <person name="Lipzen A."/>
            <person name="Yan J."/>
            <person name="Wang M."/>
            <person name="Ng V."/>
            <person name="Grigoriev I.V."/>
            <person name="Spatafora J.W."/>
            <person name="Magnuson J.K."/>
            <person name="Baker S.E."/>
            <person name="Pomraning K.R."/>
        </authorList>
    </citation>
    <scope>NUCLEOTIDE SEQUENCE [LARGE SCALE GENOMIC DNA]</scope>
    <source>
        <strain evidence="2">CBS 10300</strain>
    </source>
</reference>
<protein>
    <submittedName>
        <fullName evidence="1">Uncharacterized protein</fullName>
    </submittedName>
</protein>
<dbReference type="Proteomes" id="UP001489719">
    <property type="component" value="Unassembled WGS sequence"/>
</dbReference>
<gene>
    <name evidence="1" type="ORF">V1517DRAFT_295748</name>
</gene>